<dbReference type="PANTHER" id="PTHR30404">
    <property type="entry name" value="N-ACETYLMURAMOYL-L-ALANINE AMIDASE"/>
    <property type="match status" value="1"/>
</dbReference>
<evidence type="ECO:0000256" key="2">
    <source>
        <dbReference type="ARBA" id="ARBA00011901"/>
    </source>
</evidence>
<dbReference type="InterPro" id="IPR050695">
    <property type="entry name" value="N-acetylmuramoyl_amidase_3"/>
</dbReference>
<accession>A0ABY6BCQ7</accession>
<dbReference type="SMART" id="SM00257">
    <property type="entry name" value="LysM"/>
    <property type="match status" value="1"/>
</dbReference>
<evidence type="ECO:0000256" key="3">
    <source>
        <dbReference type="ARBA" id="ARBA00022801"/>
    </source>
</evidence>
<organism evidence="6 7">
    <name type="scientific">Tahibacter amnicola</name>
    <dbReference type="NCBI Taxonomy" id="2976241"/>
    <lineage>
        <taxon>Bacteria</taxon>
        <taxon>Pseudomonadati</taxon>
        <taxon>Pseudomonadota</taxon>
        <taxon>Gammaproteobacteria</taxon>
        <taxon>Lysobacterales</taxon>
        <taxon>Rhodanobacteraceae</taxon>
        <taxon>Tahibacter</taxon>
    </lineage>
</organism>
<dbReference type="PROSITE" id="PS51782">
    <property type="entry name" value="LYSM"/>
    <property type="match status" value="1"/>
</dbReference>
<dbReference type="SMART" id="SM00646">
    <property type="entry name" value="Ami_3"/>
    <property type="match status" value="1"/>
</dbReference>
<keyword evidence="4" id="KW-0732">Signal</keyword>
<dbReference type="RefSeq" id="WP_261693885.1">
    <property type="nucleotide sequence ID" value="NZ_CP104694.1"/>
</dbReference>
<feature type="domain" description="LysM" evidence="5">
    <location>
        <begin position="392"/>
        <end position="436"/>
    </location>
</feature>
<feature type="signal peptide" evidence="4">
    <location>
        <begin position="1"/>
        <end position="21"/>
    </location>
</feature>
<gene>
    <name evidence="6" type="ORF">N4264_19410</name>
</gene>
<comment type="catalytic activity">
    <reaction evidence="1">
        <text>Hydrolyzes the link between N-acetylmuramoyl residues and L-amino acid residues in certain cell-wall glycopeptides.</text>
        <dbReference type="EC" id="3.5.1.28"/>
    </reaction>
</comment>
<feature type="chain" id="PRO_5045818555" description="N-acetylmuramoyl-L-alanine amidase" evidence="4">
    <location>
        <begin position="22"/>
        <end position="439"/>
    </location>
</feature>
<dbReference type="Proteomes" id="UP001064632">
    <property type="component" value="Chromosome"/>
</dbReference>
<evidence type="ECO:0000256" key="4">
    <source>
        <dbReference type="SAM" id="SignalP"/>
    </source>
</evidence>
<dbReference type="EMBL" id="CP104694">
    <property type="protein sequence ID" value="UXI66905.1"/>
    <property type="molecule type" value="Genomic_DNA"/>
</dbReference>
<evidence type="ECO:0000313" key="6">
    <source>
        <dbReference type="EMBL" id="UXI66905.1"/>
    </source>
</evidence>
<dbReference type="PANTHER" id="PTHR30404:SF0">
    <property type="entry name" value="N-ACETYLMURAMOYL-L-ALANINE AMIDASE AMIC"/>
    <property type="match status" value="1"/>
</dbReference>
<sequence length="439" mass="46185">MMSRAGALFVLLASLPAASLAAEIKALRVWASPDSTRAVFDVSGPVEYKLFELENPDRIVLDIKGASIDSGVTTPAGKGLMTSMRVGKQGKSDLRVVFDLPQGVRPKSFLLPPADKFGHRLVVDLYPKTQTKREVVKTIDDVMTGEGRKVIVAIDAGHGGDDPGAVGASGNFEKTITLNVAREVARLVDAQPGMKAYLVRDGDYFIPLKERYGKAREAKADLFVSIHADACPGACGARGASVWVLSPRGATSEAARWLAAKENGADLVGGVSLDDKDDTLAAVLLDLSQGATMEASSSVAQTVLRALGKIGPTHRGHVEKANFVVLRSPDVPSILVETAFITNPSEEKRLTDPDHRAKLAGAIVDGIKGYFTQSPLPGTWFAANIGAKARGGEHIVSRGETLSGIAVQHGVSLGSLRAANRIAEDGAVRVGDVLSIPSG</sequence>
<dbReference type="Gene3D" id="3.10.350.10">
    <property type="entry name" value="LysM domain"/>
    <property type="match status" value="1"/>
</dbReference>
<reference evidence="6" key="1">
    <citation type="submission" date="2022-09" db="EMBL/GenBank/DDBJ databases">
        <title>Tahibacter sp. nov., isolated from a fresh water.</title>
        <authorList>
            <person name="Baek J.H."/>
            <person name="Lee J.K."/>
            <person name="Kim J.M."/>
            <person name="Jeon C.O."/>
        </authorList>
    </citation>
    <scope>NUCLEOTIDE SEQUENCE</scope>
    <source>
        <strain evidence="6">W38</strain>
    </source>
</reference>
<dbReference type="CDD" id="cd00118">
    <property type="entry name" value="LysM"/>
    <property type="match status" value="1"/>
</dbReference>
<dbReference type="Pfam" id="PF01476">
    <property type="entry name" value="LysM"/>
    <property type="match status" value="1"/>
</dbReference>
<dbReference type="CDD" id="cd02696">
    <property type="entry name" value="MurNAc-LAA"/>
    <property type="match status" value="1"/>
</dbReference>
<name>A0ABY6BCQ7_9GAMM</name>
<dbReference type="Pfam" id="PF01520">
    <property type="entry name" value="Amidase_3"/>
    <property type="match status" value="1"/>
</dbReference>
<dbReference type="SUPFAM" id="SSF53187">
    <property type="entry name" value="Zn-dependent exopeptidases"/>
    <property type="match status" value="1"/>
</dbReference>
<dbReference type="InterPro" id="IPR018392">
    <property type="entry name" value="LysM"/>
</dbReference>
<evidence type="ECO:0000256" key="1">
    <source>
        <dbReference type="ARBA" id="ARBA00001561"/>
    </source>
</evidence>
<dbReference type="GO" id="GO:0008745">
    <property type="term" value="F:N-acetylmuramoyl-L-alanine amidase activity"/>
    <property type="evidence" value="ECO:0007669"/>
    <property type="project" value="UniProtKB-EC"/>
</dbReference>
<dbReference type="Gene3D" id="3.40.630.40">
    <property type="entry name" value="Zn-dependent exopeptidases"/>
    <property type="match status" value="1"/>
</dbReference>
<dbReference type="Gene3D" id="2.60.40.3500">
    <property type="match status" value="1"/>
</dbReference>
<dbReference type="Pfam" id="PF11741">
    <property type="entry name" value="AMIN"/>
    <property type="match status" value="1"/>
</dbReference>
<dbReference type="InterPro" id="IPR002508">
    <property type="entry name" value="MurNAc-LAA_cat"/>
</dbReference>
<keyword evidence="3 6" id="KW-0378">Hydrolase</keyword>
<evidence type="ECO:0000313" key="7">
    <source>
        <dbReference type="Proteomes" id="UP001064632"/>
    </source>
</evidence>
<protein>
    <recommendedName>
        <fullName evidence="2">N-acetylmuramoyl-L-alanine amidase</fullName>
        <ecNumber evidence="2">3.5.1.28</ecNumber>
    </recommendedName>
</protein>
<dbReference type="InterPro" id="IPR021731">
    <property type="entry name" value="AMIN_dom"/>
</dbReference>
<keyword evidence="7" id="KW-1185">Reference proteome</keyword>
<proteinExistence type="predicted"/>
<dbReference type="InterPro" id="IPR036779">
    <property type="entry name" value="LysM_dom_sf"/>
</dbReference>
<dbReference type="EC" id="3.5.1.28" evidence="2"/>
<dbReference type="SUPFAM" id="SSF54106">
    <property type="entry name" value="LysM domain"/>
    <property type="match status" value="1"/>
</dbReference>
<evidence type="ECO:0000259" key="5">
    <source>
        <dbReference type="PROSITE" id="PS51782"/>
    </source>
</evidence>